<accession>A0A168A7H3</accession>
<proteinExistence type="predicted"/>
<dbReference type="Proteomes" id="UP000242877">
    <property type="component" value="Unassembled WGS sequence"/>
</dbReference>
<dbReference type="AlphaFoldDB" id="A0A168A7H3"/>
<organism evidence="1 2">
    <name type="scientific">Ascosphaera apis ARSEF 7405</name>
    <dbReference type="NCBI Taxonomy" id="392613"/>
    <lineage>
        <taxon>Eukaryota</taxon>
        <taxon>Fungi</taxon>
        <taxon>Dikarya</taxon>
        <taxon>Ascomycota</taxon>
        <taxon>Pezizomycotina</taxon>
        <taxon>Eurotiomycetes</taxon>
        <taxon>Eurotiomycetidae</taxon>
        <taxon>Onygenales</taxon>
        <taxon>Ascosphaeraceae</taxon>
        <taxon>Ascosphaera</taxon>
    </lineage>
</organism>
<comment type="caution">
    <text evidence="1">The sequence shown here is derived from an EMBL/GenBank/DDBJ whole genome shotgun (WGS) entry which is preliminary data.</text>
</comment>
<dbReference type="EMBL" id="AZGZ01000008">
    <property type="protein sequence ID" value="KZZ93569.1"/>
    <property type="molecule type" value="Genomic_DNA"/>
</dbReference>
<evidence type="ECO:0000313" key="2">
    <source>
        <dbReference type="Proteomes" id="UP000242877"/>
    </source>
</evidence>
<reference evidence="1 2" key="1">
    <citation type="journal article" date="2016" name="Genome Biol. Evol.">
        <title>Divergent and convergent evolution of fungal pathogenicity.</title>
        <authorList>
            <person name="Shang Y."/>
            <person name="Xiao G."/>
            <person name="Zheng P."/>
            <person name="Cen K."/>
            <person name="Zhan S."/>
            <person name="Wang C."/>
        </authorList>
    </citation>
    <scope>NUCLEOTIDE SEQUENCE [LARGE SCALE GENOMIC DNA]</scope>
    <source>
        <strain evidence="1 2">ARSEF 7405</strain>
    </source>
</reference>
<dbReference type="VEuPathDB" id="FungiDB:AAP_02361"/>
<evidence type="ECO:0000313" key="1">
    <source>
        <dbReference type="EMBL" id="KZZ93569.1"/>
    </source>
</evidence>
<dbReference type="OrthoDB" id="10392146at2759"/>
<keyword evidence="2" id="KW-1185">Reference proteome</keyword>
<gene>
    <name evidence="1" type="ORF">AAP_02361</name>
</gene>
<protein>
    <submittedName>
        <fullName evidence="1">Uncharacterized protein</fullName>
    </submittedName>
</protein>
<sequence length="154" mass="17730">MCQDSGEVVDLTCPQLFKHFVFATDSEVSDEPKEVIEQRHEHFEMCFQSIFHQMQDLLRSVSDRSGKPLPKSKVVQECRTFEDMIANMAILTGGIRNDGYSKRKDALVEASFMQYIFTRSGCTNAGYFTDEYLMENGPELLIQWVERVKASRRG</sequence>
<name>A0A168A7H3_9EURO</name>